<reference evidence="7 8" key="1">
    <citation type="journal article" date="2019" name="ISME J.">
        <title>Isolation and characterization of a thermophilic sulfur- and iron-reducing thaumarchaeote from a terrestrial acidic hot spring.</title>
        <authorList>
            <person name="Kato S."/>
            <person name="Itoh T."/>
            <person name="Yuki M."/>
            <person name="Nagamori M."/>
            <person name="Ohnishi M."/>
            <person name="Uematsu K."/>
            <person name="Suzuki K."/>
            <person name="Takashina T."/>
            <person name="Ohkuma M."/>
        </authorList>
    </citation>
    <scope>NUCLEOTIDE SEQUENCE [LARGE SCALE GENOMIC DNA]</scope>
    <source>
        <strain evidence="7 8">NAS-02</strain>
    </source>
</reference>
<dbReference type="NCBIfam" id="TIGR03630">
    <property type="entry name" value="uS17_arch"/>
    <property type="match status" value="1"/>
</dbReference>
<keyword evidence="3 6" id="KW-0694">RNA-binding</keyword>
<keyword evidence="4 6" id="KW-0689">Ribosomal protein</keyword>
<dbReference type="GO" id="GO:0022627">
    <property type="term" value="C:cytosolic small ribosomal subunit"/>
    <property type="evidence" value="ECO:0007669"/>
    <property type="project" value="UniProtKB-UniRule"/>
</dbReference>
<dbReference type="NCBIfam" id="NF006345">
    <property type="entry name" value="PRK08572.1"/>
    <property type="match status" value="1"/>
</dbReference>
<dbReference type="GeneID" id="55584133"/>
<gene>
    <name evidence="6" type="primary">rps17</name>
    <name evidence="7" type="ORF">NAS2_0315</name>
</gene>
<evidence type="ECO:0000256" key="6">
    <source>
        <dbReference type="HAMAP-Rule" id="MF_01345"/>
    </source>
</evidence>
<dbReference type="KEGG" id="ccai:NAS2_0315"/>
<evidence type="ECO:0000256" key="5">
    <source>
        <dbReference type="ARBA" id="ARBA00023274"/>
    </source>
</evidence>
<comment type="subunit">
    <text evidence="6">Part of the 30S ribosomal subunit.</text>
</comment>
<evidence type="ECO:0000313" key="7">
    <source>
        <dbReference type="EMBL" id="BBE41707.1"/>
    </source>
</evidence>
<evidence type="ECO:0000256" key="2">
    <source>
        <dbReference type="ARBA" id="ARBA00022730"/>
    </source>
</evidence>
<dbReference type="InterPro" id="IPR000266">
    <property type="entry name" value="Ribosomal_uS17"/>
</dbReference>
<keyword evidence="2 6" id="KW-0699">rRNA-binding</keyword>
<dbReference type="PANTHER" id="PTHR10744:SF9">
    <property type="entry name" value="40S RIBOSOMAL PROTEIN S11-RELATED"/>
    <property type="match status" value="1"/>
</dbReference>
<dbReference type="InterPro" id="IPR012340">
    <property type="entry name" value="NA-bd_OB-fold"/>
</dbReference>
<dbReference type="RefSeq" id="WP_174448017.1">
    <property type="nucleotide sequence ID" value="NZ_AP018732.1"/>
</dbReference>
<dbReference type="InterPro" id="IPR028333">
    <property type="entry name" value="Ribosomal_uS17_arc/euk"/>
</dbReference>
<dbReference type="GO" id="GO:0006412">
    <property type="term" value="P:translation"/>
    <property type="evidence" value="ECO:0007669"/>
    <property type="project" value="UniProtKB-UniRule"/>
</dbReference>
<proteinExistence type="inferred from homology"/>
<organism evidence="7 8">
    <name type="scientific">Conexivisphaera calida</name>
    <dbReference type="NCBI Taxonomy" id="1874277"/>
    <lineage>
        <taxon>Archaea</taxon>
        <taxon>Nitrososphaerota</taxon>
        <taxon>Conexivisphaeria</taxon>
        <taxon>Conexivisphaerales</taxon>
        <taxon>Conexivisphaeraceae</taxon>
        <taxon>Conexivisphaera</taxon>
    </lineage>
</organism>
<dbReference type="SUPFAM" id="SSF50249">
    <property type="entry name" value="Nucleic acid-binding proteins"/>
    <property type="match status" value="1"/>
</dbReference>
<dbReference type="EMBL" id="AP018732">
    <property type="protein sequence ID" value="BBE41707.1"/>
    <property type="molecule type" value="Genomic_DNA"/>
</dbReference>
<dbReference type="InterPro" id="IPR019978">
    <property type="entry name" value="Ribosomal_uS17_archaeal"/>
</dbReference>
<evidence type="ECO:0000256" key="3">
    <source>
        <dbReference type="ARBA" id="ARBA00022884"/>
    </source>
</evidence>
<accession>A0A4P2VC47</accession>
<comment type="function">
    <text evidence="6">One of the primary rRNA binding proteins, it binds specifically to the 5'-end of 16S ribosomal RNA.</text>
</comment>
<protein>
    <recommendedName>
        <fullName evidence="6">Small ribosomal subunit protein uS17</fullName>
    </recommendedName>
</protein>
<keyword evidence="8" id="KW-1185">Reference proteome</keyword>
<dbReference type="OrthoDB" id="10698at2157"/>
<evidence type="ECO:0000256" key="4">
    <source>
        <dbReference type="ARBA" id="ARBA00022980"/>
    </source>
</evidence>
<evidence type="ECO:0000256" key="1">
    <source>
        <dbReference type="ARBA" id="ARBA00010254"/>
    </source>
</evidence>
<dbReference type="Proteomes" id="UP000509448">
    <property type="component" value="Chromosome"/>
</dbReference>
<dbReference type="CDD" id="cd00364">
    <property type="entry name" value="Ribosomal_uS17"/>
    <property type="match status" value="1"/>
</dbReference>
<name>A0A4P2VC47_9ARCH</name>
<dbReference type="Pfam" id="PF00366">
    <property type="entry name" value="Ribosomal_S17"/>
    <property type="match status" value="1"/>
</dbReference>
<dbReference type="AlphaFoldDB" id="A0A4P2VC47"/>
<evidence type="ECO:0000313" key="8">
    <source>
        <dbReference type="Proteomes" id="UP000509448"/>
    </source>
</evidence>
<dbReference type="HAMAP" id="MF_01345_A">
    <property type="entry name" value="Ribosomal_uS17_A"/>
    <property type="match status" value="1"/>
</dbReference>
<dbReference type="Gene3D" id="2.40.50.1000">
    <property type="match status" value="1"/>
</dbReference>
<keyword evidence="5 6" id="KW-0687">Ribonucleoprotein</keyword>
<dbReference type="GO" id="GO:0003735">
    <property type="term" value="F:structural constituent of ribosome"/>
    <property type="evidence" value="ECO:0007669"/>
    <property type="project" value="UniProtKB-UniRule"/>
</dbReference>
<dbReference type="PANTHER" id="PTHR10744">
    <property type="entry name" value="40S RIBOSOMAL PROTEIN S11 FAMILY MEMBER"/>
    <property type="match status" value="1"/>
</dbReference>
<dbReference type="GO" id="GO:0019843">
    <property type="term" value="F:rRNA binding"/>
    <property type="evidence" value="ECO:0007669"/>
    <property type="project" value="UniProtKB-UniRule"/>
</dbReference>
<sequence>MSTRTARNIGIQWIKPPTRSCDDDKCPWHGSLSVRGRVFEAKVVRFRARNLAVVERMYYQYQHKYMRYERRRSDLHAYVPPCLDIREGDTVFIGETRQLAKSVAFVVLGKSGGGS</sequence>
<comment type="similarity">
    <text evidence="1 6">Belongs to the universal ribosomal protein uS17 family.</text>
</comment>